<name>X1BNL6_9ZZZZ</name>
<accession>X1BNL6</accession>
<comment type="caution">
    <text evidence="1">The sequence shown here is derived from an EMBL/GenBank/DDBJ whole genome shotgun (WGS) entry which is preliminary data.</text>
</comment>
<feature type="non-terminal residue" evidence="1">
    <location>
        <position position="1"/>
    </location>
</feature>
<gene>
    <name evidence="1" type="ORF">S01H4_34196</name>
</gene>
<dbReference type="AlphaFoldDB" id="X1BNL6"/>
<reference evidence="1" key="1">
    <citation type="journal article" date="2014" name="Front. Microbiol.">
        <title>High frequency of phylogenetically diverse reductive dehalogenase-homologous genes in deep subseafloor sedimentary metagenomes.</title>
        <authorList>
            <person name="Kawai M."/>
            <person name="Futagami T."/>
            <person name="Toyoda A."/>
            <person name="Takaki Y."/>
            <person name="Nishi S."/>
            <person name="Hori S."/>
            <person name="Arai W."/>
            <person name="Tsubouchi T."/>
            <person name="Morono Y."/>
            <person name="Uchiyama I."/>
            <person name="Ito T."/>
            <person name="Fujiyama A."/>
            <person name="Inagaki F."/>
            <person name="Takami H."/>
        </authorList>
    </citation>
    <scope>NUCLEOTIDE SEQUENCE</scope>
    <source>
        <strain evidence="1">Expedition CK06-06</strain>
    </source>
</reference>
<proteinExistence type="predicted"/>
<organism evidence="1">
    <name type="scientific">marine sediment metagenome</name>
    <dbReference type="NCBI Taxonomy" id="412755"/>
    <lineage>
        <taxon>unclassified sequences</taxon>
        <taxon>metagenomes</taxon>
        <taxon>ecological metagenomes</taxon>
    </lineage>
</organism>
<protein>
    <submittedName>
        <fullName evidence="1">Uncharacterized protein</fullName>
    </submittedName>
</protein>
<dbReference type="EMBL" id="BART01018081">
    <property type="protein sequence ID" value="GAG85668.1"/>
    <property type="molecule type" value="Genomic_DNA"/>
</dbReference>
<evidence type="ECO:0000313" key="1">
    <source>
        <dbReference type="EMBL" id="GAG85668.1"/>
    </source>
</evidence>
<sequence length="101" mass="11088">DIPFTNGYWVGVPGSKTYVDSVVKLAAEGNAPTRAAEIAATVASEYVPSIDLLQTKISEPELIRTVIYPELQNVFLGDKTIDEVLDYLTTTLTVKEQELLE</sequence>